<protein>
    <submittedName>
        <fullName evidence="1">Uncharacterized protein</fullName>
    </submittedName>
</protein>
<dbReference type="EMBL" id="ANJA01001283">
    <property type="protein sequence ID" value="ETO77821.1"/>
    <property type="molecule type" value="Genomic_DNA"/>
</dbReference>
<dbReference type="AlphaFoldDB" id="A0A081AG10"/>
<name>A0A081AG10_PHYNI</name>
<sequence>MGYTVGCPHTCCRVDAAGSSIFDVTGVMKASIDMIPIDQLSKRFGVFIKHEAGISEKMYI</sequence>
<reference evidence="1 2" key="1">
    <citation type="submission" date="2013-11" db="EMBL/GenBank/DDBJ databases">
        <title>The Genome Sequence of Phytophthora parasitica P1976.</title>
        <authorList>
            <consortium name="The Broad Institute Genomics Platform"/>
            <person name="Russ C."/>
            <person name="Tyler B."/>
            <person name="Panabieres F."/>
            <person name="Shan W."/>
            <person name="Tripathy S."/>
            <person name="Grunwald N."/>
            <person name="Machado M."/>
            <person name="Johnson C.S."/>
            <person name="Walker B."/>
            <person name="Young S."/>
            <person name="Zeng Q."/>
            <person name="Gargeya S."/>
            <person name="Fitzgerald M."/>
            <person name="Haas B."/>
            <person name="Abouelleil A."/>
            <person name="Allen A.W."/>
            <person name="Alvarado L."/>
            <person name="Arachchi H.M."/>
            <person name="Berlin A.M."/>
            <person name="Chapman S.B."/>
            <person name="Gainer-Dewar J."/>
            <person name="Goldberg J."/>
            <person name="Griggs A."/>
            <person name="Gujja S."/>
            <person name="Hansen M."/>
            <person name="Howarth C."/>
            <person name="Imamovic A."/>
            <person name="Ireland A."/>
            <person name="Larimer J."/>
            <person name="McCowan C."/>
            <person name="Murphy C."/>
            <person name="Pearson M."/>
            <person name="Poon T.W."/>
            <person name="Priest M."/>
            <person name="Roberts A."/>
            <person name="Saif S."/>
            <person name="Shea T."/>
            <person name="Sisk P."/>
            <person name="Sykes S."/>
            <person name="Wortman J."/>
            <person name="Nusbaum C."/>
            <person name="Birren B."/>
        </authorList>
    </citation>
    <scope>NUCLEOTIDE SEQUENCE [LARGE SCALE GENOMIC DNA]</scope>
    <source>
        <strain evidence="1 2">P1976</strain>
    </source>
</reference>
<dbReference type="Proteomes" id="UP000028582">
    <property type="component" value="Unassembled WGS sequence"/>
</dbReference>
<accession>A0A081AG10</accession>
<proteinExistence type="predicted"/>
<comment type="caution">
    <text evidence="1">The sequence shown here is derived from an EMBL/GenBank/DDBJ whole genome shotgun (WGS) entry which is preliminary data.</text>
</comment>
<evidence type="ECO:0000313" key="1">
    <source>
        <dbReference type="EMBL" id="ETO77821.1"/>
    </source>
</evidence>
<evidence type="ECO:0000313" key="2">
    <source>
        <dbReference type="Proteomes" id="UP000028582"/>
    </source>
</evidence>
<organism evidence="1 2">
    <name type="scientific">Phytophthora nicotianae P1976</name>
    <dbReference type="NCBI Taxonomy" id="1317066"/>
    <lineage>
        <taxon>Eukaryota</taxon>
        <taxon>Sar</taxon>
        <taxon>Stramenopiles</taxon>
        <taxon>Oomycota</taxon>
        <taxon>Peronosporomycetes</taxon>
        <taxon>Peronosporales</taxon>
        <taxon>Peronosporaceae</taxon>
        <taxon>Phytophthora</taxon>
    </lineage>
</organism>
<gene>
    <name evidence="1" type="ORF">F444_07050</name>
</gene>